<dbReference type="InterPro" id="IPR044898">
    <property type="entry name" value="CDI_dom_sf"/>
</dbReference>
<dbReference type="Gene3D" id="4.10.365.10">
    <property type="entry name" value="p27"/>
    <property type="match status" value="1"/>
</dbReference>
<dbReference type="STRING" id="63057.A0A2P5CQS7"/>
<feature type="compositionally biased region" description="Low complexity" evidence="6">
    <location>
        <begin position="67"/>
        <end position="102"/>
    </location>
</feature>
<feature type="region of interest" description="Disordered" evidence="6">
    <location>
        <begin position="119"/>
        <end position="175"/>
    </location>
</feature>
<feature type="compositionally biased region" description="Basic and acidic residues" evidence="6">
    <location>
        <begin position="29"/>
        <end position="52"/>
    </location>
</feature>
<keyword evidence="9" id="KW-1185">Reference proteome</keyword>
<evidence type="ECO:0000256" key="5">
    <source>
        <dbReference type="PIRNR" id="PIRNR017811"/>
    </source>
</evidence>
<feature type="compositionally biased region" description="Polar residues" evidence="6">
    <location>
        <begin position="121"/>
        <end position="145"/>
    </location>
</feature>
<protein>
    <recommendedName>
        <fullName evidence="5">Cyclin-dependent kinase inhibitor</fullName>
    </recommendedName>
</protein>
<evidence type="ECO:0000256" key="4">
    <source>
        <dbReference type="ARBA" id="ARBA00023306"/>
    </source>
</evidence>
<evidence type="ECO:0000256" key="3">
    <source>
        <dbReference type="ARBA" id="ARBA00023013"/>
    </source>
</evidence>
<evidence type="ECO:0000256" key="1">
    <source>
        <dbReference type="ARBA" id="ARBA00004642"/>
    </source>
</evidence>
<dbReference type="Pfam" id="PF02234">
    <property type="entry name" value="CDI"/>
    <property type="match status" value="1"/>
</dbReference>
<dbReference type="GO" id="GO:0051726">
    <property type="term" value="P:regulation of cell cycle"/>
    <property type="evidence" value="ECO:0007669"/>
    <property type="project" value="InterPro"/>
</dbReference>
<gene>
    <name evidence="8" type="ORF">TorRG33x02_276420</name>
</gene>
<dbReference type="InterPro" id="IPR003175">
    <property type="entry name" value="CDI_dom"/>
</dbReference>
<comment type="similarity">
    <text evidence="2 5">Belongs to the CDI family. ICK/KRP subfamily.</text>
</comment>
<dbReference type="PIRSF" id="PIRSF017811">
    <property type="entry name" value="CDK_inhib_pln"/>
    <property type="match status" value="1"/>
</dbReference>
<dbReference type="OrthoDB" id="9940972at2759"/>
<evidence type="ECO:0000256" key="6">
    <source>
        <dbReference type="SAM" id="MobiDB-lite"/>
    </source>
</evidence>
<dbReference type="GO" id="GO:0005654">
    <property type="term" value="C:nucleoplasm"/>
    <property type="evidence" value="ECO:0007669"/>
    <property type="project" value="UniProtKB-SubCell"/>
</dbReference>
<keyword evidence="3 5" id="KW-0649">Protein kinase inhibitor</keyword>
<evidence type="ECO:0000313" key="8">
    <source>
        <dbReference type="EMBL" id="PON63398.1"/>
    </source>
</evidence>
<feature type="domain" description="Cyclin-dependent kinase inhibitor" evidence="7">
    <location>
        <begin position="171"/>
        <end position="212"/>
    </location>
</feature>
<dbReference type="EMBL" id="JXTC01000337">
    <property type="protein sequence ID" value="PON63398.1"/>
    <property type="molecule type" value="Genomic_DNA"/>
</dbReference>
<dbReference type="GO" id="GO:0004861">
    <property type="term" value="F:cyclin-dependent protein serine/threonine kinase inhibitor activity"/>
    <property type="evidence" value="ECO:0007669"/>
    <property type="project" value="UniProtKB-UniRule"/>
</dbReference>
<feature type="region of interest" description="Disordered" evidence="6">
    <location>
        <begin position="16"/>
        <end position="104"/>
    </location>
</feature>
<keyword evidence="4" id="KW-0131">Cell cycle</keyword>
<reference evidence="9" key="1">
    <citation type="submission" date="2016-06" db="EMBL/GenBank/DDBJ databases">
        <title>Parallel loss of symbiosis genes in relatives of nitrogen-fixing non-legume Parasponia.</title>
        <authorList>
            <person name="Van Velzen R."/>
            <person name="Holmer R."/>
            <person name="Bu F."/>
            <person name="Rutten L."/>
            <person name="Van Zeijl A."/>
            <person name="Liu W."/>
            <person name="Santuari L."/>
            <person name="Cao Q."/>
            <person name="Sharma T."/>
            <person name="Shen D."/>
            <person name="Roswanjaya Y."/>
            <person name="Wardhani T."/>
            <person name="Kalhor M.S."/>
            <person name="Jansen J."/>
            <person name="Van den Hoogen J."/>
            <person name="Gungor B."/>
            <person name="Hartog M."/>
            <person name="Hontelez J."/>
            <person name="Verver J."/>
            <person name="Yang W.-C."/>
            <person name="Schijlen E."/>
            <person name="Repin R."/>
            <person name="Schilthuizen M."/>
            <person name="Schranz E."/>
            <person name="Heidstra R."/>
            <person name="Miyata K."/>
            <person name="Fedorova E."/>
            <person name="Kohlen W."/>
            <person name="Bisseling T."/>
            <person name="Smit S."/>
            <person name="Geurts R."/>
        </authorList>
    </citation>
    <scope>NUCLEOTIDE SEQUENCE [LARGE SCALE GENOMIC DNA]</scope>
    <source>
        <strain evidence="9">cv. RG33-2</strain>
    </source>
</reference>
<dbReference type="FunCoup" id="A0A2P5CQS7">
    <property type="interactions" value="347"/>
</dbReference>
<evidence type="ECO:0000259" key="7">
    <source>
        <dbReference type="Pfam" id="PF02234"/>
    </source>
</evidence>
<organism evidence="8 9">
    <name type="scientific">Trema orientale</name>
    <name type="common">Charcoal tree</name>
    <name type="synonym">Celtis orientalis</name>
    <dbReference type="NCBI Taxonomy" id="63057"/>
    <lineage>
        <taxon>Eukaryota</taxon>
        <taxon>Viridiplantae</taxon>
        <taxon>Streptophyta</taxon>
        <taxon>Embryophyta</taxon>
        <taxon>Tracheophyta</taxon>
        <taxon>Spermatophyta</taxon>
        <taxon>Magnoliopsida</taxon>
        <taxon>eudicotyledons</taxon>
        <taxon>Gunneridae</taxon>
        <taxon>Pentapetalae</taxon>
        <taxon>rosids</taxon>
        <taxon>fabids</taxon>
        <taxon>Rosales</taxon>
        <taxon>Cannabaceae</taxon>
        <taxon>Trema</taxon>
    </lineage>
</organism>
<name>A0A2P5CQS7_TREOI</name>
<comment type="caution">
    <text evidence="8">The sequence shown here is derived from an EMBL/GenBank/DDBJ whole genome shotgun (WGS) entry which is preliminary data.</text>
</comment>
<dbReference type="PANTHER" id="PTHR46776">
    <property type="entry name" value="CYCLIN-DEPENDENT KINASE INHIBITOR 4-RELATED"/>
    <property type="match status" value="1"/>
</dbReference>
<dbReference type="Proteomes" id="UP000237000">
    <property type="component" value="Unassembled WGS sequence"/>
</dbReference>
<dbReference type="AlphaFoldDB" id="A0A2P5CQS7"/>
<evidence type="ECO:0000313" key="9">
    <source>
        <dbReference type="Proteomes" id="UP000237000"/>
    </source>
</evidence>
<comment type="subcellular location">
    <subcellularLocation>
        <location evidence="1">Nucleus</location>
        <location evidence="1">Nucleoplasm</location>
    </subcellularLocation>
</comment>
<sequence length="218" mass="23569">MGDYYKRNAGVAVMEASSSAAGMAKRRKIVDDSSKQLRRESSSTTIDHHHDPPLPMSSPSTTKLDNEAAATMTPAAADAASPSFCSDPSSPAPASCCSSNESSHVDADVSLPIVDLEVAKSSETVDSTSINNTKNHFSRETTPSSELCGDSEENESPAASNQRRSPAGKAPPRDEIEEFFAMAEKSEQKRFTEKYNFDIVNDTPLEGRYQWVCLKPTN</sequence>
<accession>A0A2P5CQS7</accession>
<proteinExistence type="inferred from homology"/>
<dbReference type="InParanoid" id="A0A2P5CQS7"/>
<evidence type="ECO:0000256" key="2">
    <source>
        <dbReference type="ARBA" id="ARBA00010274"/>
    </source>
</evidence>
<dbReference type="InterPro" id="IPR044275">
    <property type="entry name" value="KRP"/>
</dbReference>